<feature type="compositionally biased region" description="Pro residues" evidence="3">
    <location>
        <begin position="265"/>
        <end position="294"/>
    </location>
</feature>
<feature type="signal peptide" evidence="4">
    <location>
        <begin position="1"/>
        <end position="16"/>
    </location>
</feature>
<evidence type="ECO:0000256" key="3">
    <source>
        <dbReference type="SAM" id="MobiDB-lite"/>
    </source>
</evidence>
<evidence type="ECO:0000313" key="5">
    <source>
        <dbReference type="Ensembl" id="ENSAMXP00005036734.1"/>
    </source>
</evidence>
<proteinExistence type="predicted"/>
<feature type="chain" id="PRO_5034200110" description="Cystatin domain-containing protein" evidence="4">
    <location>
        <begin position="17"/>
        <end position="355"/>
    </location>
</feature>
<keyword evidence="2" id="KW-0325">Glycoprotein</keyword>
<sequence>MRWLLILAALLQVLLAQSSNETYQCQVDKDDQALEEAVQFINDLHHHGYKFKLVKKESRKPENEVSLSVMCIILILELYMHMMKVTAKCNVTVCGGGPKTGIKQFTCDTEPEVAKICPDCPALLPLHDSRGLESVKAAVEKFNKDSDFTKYFKLLEVGRLTTQVRQRKAVFMRNTARLRVAWAGGATMRINNIQEEVIYLELILIVKFAKGFGHPMCGTRKHDHFLRYPSGPPPHPRKDCFIRPPPFHGGPHHRGPPPHGRPPHHGGPPPHGGPPHSGPPRGGPPHGGGPPPHAGHPHQPKDKGPKPTRSPHQLLPAGKPTPPGSKDGAEFPFPLCHGFRSCRYRSFYNKMYKKI</sequence>
<dbReference type="Proteomes" id="UP000694621">
    <property type="component" value="Unplaced"/>
</dbReference>
<dbReference type="PANTHER" id="PTHR13814">
    <property type="entry name" value="FETUIN"/>
    <property type="match status" value="1"/>
</dbReference>
<evidence type="ECO:0000256" key="4">
    <source>
        <dbReference type="SAM" id="SignalP"/>
    </source>
</evidence>
<accession>A0A8B9REC2</accession>
<dbReference type="GO" id="GO:0004866">
    <property type="term" value="F:endopeptidase inhibitor activity"/>
    <property type="evidence" value="ECO:0007669"/>
    <property type="project" value="TreeGrafter"/>
</dbReference>
<evidence type="ECO:0000313" key="6">
    <source>
        <dbReference type="Proteomes" id="UP000694621"/>
    </source>
</evidence>
<protein>
    <recommendedName>
        <fullName evidence="7">Cystatin domain-containing protein</fullName>
    </recommendedName>
</protein>
<feature type="compositionally biased region" description="Basic residues" evidence="3">
    <location>
        <begin position="250"/>
        <end position="264"/>
    </location>
</feature>
<evidence type="ECO:0000256" key="2">
    <source>
        <dbReference type="ARBA" id="ARBA00023180"/>
    </source>
</evidence>
<dbReference type="GO" id="GO:0072562">
    <property type="term" value="C:blood microparticle"/>
    <property type="evidence" value="ECO:0007669"/>
    <property type="project" value="TreeGrafter"/>
</dbReference>
<dbReference type="Ensembl" id="ENSAMXT00005040050.1">
    <property type="protein sequence ID" value="ENSAMXP00005036734.1"/>
    <property type="gene ID" value="ENSAMXG00005017499.1"/>
</dbReference>
<evidence type="ECO:0008006" key="7">
    <source>
        <dbReference type="Google" id="ProtNLM"/>
    </source>
</evidence>
<keyword evidence="1" id="KW-1015">Disulfide bond</keyword>
<reference evidence="5" key="1">
    <citation type="submission" date="2025-08" db="UniProtKB">
        <authorList>
            <consortium name="Ensembl"/>
        </authorList>
    </citation>
    <scope>IDENTIFICATION</scope>
</reference>
<feature type="region of interest" description="Disordered" evidence="3">
    <location>
        <begin position="236"/>
        <end position="326"/>
    </location>
</feature>
<dbReference type="PANTHER" id="PTHR13814:SF6">
    <property type="entry name" value="ALPHA-2-HS-GLYCOPROTEIN"/>
    <property type="match status" value="1"/>
</dbReference>
<dbReference type="InterPro" id="IPR046350">
    <property type="entry name" value="Cystatin_sf"/>
</dbReference>
<organism evidence="5 6">
    <name type="scientific">Astyanax mexicanus</name>
    <name type="common">Blind cave fish</name>
    <name type="synonym">Astyanax fasciatus mexicanus</name>
    <dbReference type="NCBI Taxonomy" id="7994"/>
    <lineage>
        <taxon>Eukaryota</taxon>
        <taxon>Metazoa</taxon>
        <taxon>Chordata</taxon>
        <taxon>Craniata</taxon>
        <taxon>Vertebrata</taxon>
        <taxon>Euteleostomi</taxon>
        <taxon>Actinopterygii</taxon>
        <taxon>Neopterygii</taxon>
        <taxon>Teleostei</taxon>
        <taxon>Ostariophysi</taxon>
        <taxon>Characiformes</taxon>
        <taxon>Characoidei</taxon>
        <taxon>Acestrorhamphidae</taxon>
        <taxon>Acestrorhamphinae</taxon>
        <taxon>Astyanax</taxon>
    </lineage>
</organism>
<evidence type="ECO:0000256" key="1">
    <source>
        <dbReference type="ARBA" id="ARBA00023157"/>
    </source>
</evidence>
<dbReference type="SUPFAM" id="SSF54403">
    <property type="entry name" value="Cystatin/monellin"/>
    <property type="match status" value="1"/>
</dbReference>
<dbReference type="GO" id="GO:0031012">
    <property type="term" value="C:extracellular matrix"/>
    <property type="evidence" value="ECO:0007669"/>
    <property type="project" value="TreeGrafter"/>
</dbReference>
<name>A0A8B9REC2_ASTMX</name>
<dbReference type="InterPro" id="IPR050735">
    <property type="entry name" value="Kininogen_Fetuin_HRG"/>
</dbReference>
<dbReference type="AlphaFoldDB" id="A0A8B9REC2"/>
<keyword evidence="4" id="KW-0732">Signal</keyword>